<dbReference type="RefSeq" id="XP_002638899.2">
    <property type="nucleotide sequence ID" value="XM_002638853.2"/>
</dbReference>
<dbReference type="EMBL" id="HE601428">
    <property type="protein sequence ID" value="CAP38778.2"/>
    <property type="molecule type" value="Genomic_DNA"/>
</dbReference>
<keyword evidence="3" id="KW-1185">Reference proteome</keyword>
<dbReference type="KEGG" id="cbr:CBG_22125"/>
<evidence type="ECO:0000313" key="4">
    <source>
        <dbReference type="WormBase" id="CBG22125"/>
    </source>
</evidence>
<dbReference type="AlphaFoldDB" id="A8Y1K8"/>
<gene>
    <name evidence="2 4" type="ORF">CBG22125</name>
    <name evidence="2" type="ORF">CBG_22125</name>
</gene>
<evidence type="ECO:0000313" key="3">
    <source>
        <dbReference type="Proteomes" id="UP000008549"/>
    </source>
</evidence>
<dbReference type="InterPro" id="IPR001810">
    <property type="entry name" value="F-box_dom"/>
</dbReference>
<proteinExistence type="predicted"/>
<name>A8Y1K8_CAEBR</name>
<dbReference type="Proteomes" id="UP000008549">
    <property type="component" value="Unassembled WGS sequence"/>
</dbReference>
<dbReference type="InParanoid" id="A8Y1K8"/>
<protein>
    <submittedName>
        <fullName evidence="2">Protein CBG22125</fullName>
    </submittedName>
</protein>
<evidence type="ECO:0000259" key="1">
    <source>
        <dbReference type="PROSITE" id="PS50181"/>
    </source>
</evidence>
<dbReference type="PANTHER" id="PTHR21503:SF8">
    <property type="entry name" value="F-BOX ASSOCIATED DOMAIN-CONTAINING PROTEIN-RELATED"/>
    <property type="match status" value="1"/>
</dbReference>
<feature type="domain" description="F-box" evidence="1">
    <location>
        <begin position="1"/>
        <end position="48"/>
    </location>
</feature>
<dbReference type="HOGENOM" id="CLU_155423_0_0_1"/>
<evidence type="ECO:0000313" key="2">
    <source>
        <dbReference type="EMBL" id="CAP38778.2"/>
    </source>
</evidence>
<accession>A8Y1K8</accession>
<dbReference type="PROSITE" id="PS50181">
    <property type="entry name" value="FBOX"/>
    <property type="match status" value="1"/>
</dbReference>
<organism evidence="2 3">
    <name type="scientific">Caenorhabditis briggsae</name>
    <dbReference type="NCBI Taxonomy" id="6238"/>
    <lineage>
        <taxon>Eukaryota</taxon>
        <taxon>Metazoa</taxon>
        <taxon>Ecdysozoa</taxon>
        <taxon>Nematoda</taxon>
        <taxon>Chromadorea</taxon>
        <taxon>Rhabditida</taxon>
        <taxon>Rhabditina</taxon>
        <taxon>Rhabditomorpha</taxon>
        <taxon>Rhabditoidea</taxon>
        <taxon>Rhabditidae</taxon>
        <taxon>Peloderinae</taxon>
        <taxon>Caenorhabditis</taxon>
    </lineage>
</organism>
<reference evidence="2 3" key="2">
    <citation type="journal article" date="2011" name="PLoS Genet.">
        <title>Caenorhabditis briggsae recombinant inbred line genotypes reveal inter-strain incompatibility and the evolution of recombination.</title>
        <authorList>
            <person name="Ross J.A."/>
            <person name="Koboldt D.C."/>
            <person name="Staisch J.E."/>
            <person name="Chamberlin H.M."/>
            <person name="Gupta B.P."/>
            <person name="Miller R.D."/>
            <person name="Baird S.E."/>
            <person name="Haag E.S."/>
        </authorList>
    </citation>
    <scope>NUCLEOTIDE SEQUENCE [LARGE SCALE GENOMIC DNA]</scope>
    <source>
        <strain evidence="2 3">AF16</strain>
    </source>
</reference>
<reference evidence="2 3" key="1">
    <citation type="journal article" date="2003" name="PLoS Biol.">
        <title>The genome sequence of Caenorhabditis briggsae: a platform for comparative genomics.</title>
        <authorList>
            <person name="Stein L.D."/>
            <person name="Bao Z."/>
            <person name="Blasiar D."/>
            <person name="Blumenthal T."/>
            <person name="Brent M.R."/>
            <person name="Chen N."/>
            <person name="Chinwalla A."/>
            <person name="Clarke L."/>
            <person name="Clee C."/>
            <person name="Coghlan A."/>
            <person name="Coulson A."/>
            <person name="D'Eustachio P."/>
            <person name="Fitch D.H."/>
            <person name="Fulton L.A."/>
            <person name="Fulton R.E."/>
            <person name="Griffiths-Jones S."/>
            <person name="Harris T.W."/>
            <person name="Hillier L.W."/>
            <person name="Kamath R."/>
            <person name="Kuwabara P.E."/>
            <person name="Mardis E.R."/>
            <person name="Marra M.A."/>
            <person name="Miner T.L."/>
            <person name="Minx P."/>
            <person name="Mullikin J.C."/>
            <person name="Plumb R.W."/>
            <person name="Rogers J."/>
            <person name="Schein J.E."/>
            <person name="Sohrmann M."/>
            <person name="Spieth J."/>
            <person name="Stajich J.E."/>
            <person name="Wei C."/>
            <person name="Willey D."/>
            <person name="Wilson R.K."/>
            <person name="Durbin R."/>
            <person name="Waterston R.H."/>
        </authorList>
    </citation>
    <scope>NUCLEOTIDE SEQUENCE [LARGE SCALE GENOMIC DNA]</scope>
    <source>
        <strain evidence="2 3">AF16</strain>
    </source>
</reference>
<dbReference type="PANTHER" id="PTHR21503">
    <property type="entry name" value="F-BOX-CONTAINING HYPOTHETICAL PROTEIN C.ELEGANS"/>
    <property type="match status" value="1"/>
</dbReference>
<dbReference type="CTD" id="8580895"/>
<sequence>MKIFKYPHLVLIEILHSMNYSEIFMMSFISKNMKKLIKSYQIARFEKIDSIRYECNPRGQPLVYIYYKSSSEKIVKIDKLDKNINDYFQLNISGKMIDFR</sequence>
<dbReference type="GeneID" id="8580895"/>
<dbReference type="Pfam" id="PF00646">
    <property type="entry name" value="F-box"/>
    <property type="match status" value="1"/>
</dbReference>
<dbReference type="WormBase" id="CBG22125">
    <property type="protein sequence ID" value="CBP20305"/>
    <property type="gene ID" value="WBGene00040748"/>
</dbReference>